<reference evidence="3 5" key="2">
    <citation type="submission" date="2016-10" db="EMBL/GenBank/DDBJ databases">
        <authorList>
            <person name="de Groot N.N."/>
        </authorList>
    </citation>
    <scope>NUCLEOTIDE SEQUENCE [LARGE SCALE GENOMIC DNA]</scope>
    <source>
        <strain evidence="3 5">Z-7982</strain>
    </source>
</reference>
<dbReference type="EMBL" id="CP017921">
    <property type="protein sequence ID" value="APH38550.1"/>
    <property type="molecule type" value="Genomic_DNA"/>
</dbReference>
<evidence type="ECO:0000313" key="1">
    <source>
        <dbReference type="EMBL" id="APH38550.1"/>
    </source>
</evidence>
<reference evidence="2 6" key="3">
    <citation type="submission" date="2018-10" db="EMBL/GenBank/DDBJ databases">
        <title>Cultivation of a novel Methanohalophilus strain from Kebrit Deep of the Red Sea and a genomic comparison of members of the genus Methanohalophilus.</title>
        <authorList>
            <person name="Guan Y."/>
            <person name="Ngugi D.K."/>
            <person name="Stingl U."/>
        </authorList>
    </citation>
    <scope>NUCLEOTIDE SEQUENCE [LARGE SCALE GENOMIC DNA]</scope>
    <source>
        <strain evidence="2 6">DSM 3094</strain>
    </source>
</reference>
<dbReference type="EMBL" id="FNMU01000001">
    <property type="protein sequence ID" value="SDW13980.1"/>
    <property type="molecule type" value="Genomic_DNA"/>
</dbReference>
<evidence type="ECO:0000313" key="6">
    <source>
        <dbReference type="Proteomes" id="UP000267921"/>
    </source>
</evidence>
<dbReference type="GeneID" id="30582685"/>
<reference evidence="1 4" key="1">
    <citation type="submission" date="2016-10" db="EMBL/GenBank/DDBJ databases">
        <title>Methanohalophilus halophilus.</title>
        <authorList>
            <person name="L'haridon S."/>
        </authorList>
    </citation>
    <scope>NUCLEOTIDE SEQUENCE [LARGE SCALE GENOMIC DNA]</scope>
    <source>
        <strain evidence="1 4">Z-7982</strain>
    </source>
</reference>
<dbReference type="EMBL" id="RJJG01000005">
    <property type="protein sequence ID" value="RNI08456.1"/>
    <property type="molecule type" value="Genomic_DNA"/>
</dbReference>
<keyword evidence="4" id="KW-1185">Reference proteome</keyword>
<dbReference type="AlphaFoldDB" id="A0A1L3Q112"/>
<evidence type="ECO:0000313" key="4">
    <source>
        <dbReference type="Proteomes" id="UP000186879"/>
    </source>
</evidence>
<accession>A0A1L3Q112</accession>
<dbReference type="RefSeq" id="WP_072561001.1">
    <property type="nucleotide sequence ID" value="NZ_CP017921.1"/>
</dbReference>
<name>A0A1L3Q112_9EURY</name>
<sequence length="339" mass="38640">MSAETTDWNNVQNHIRKDLDISPQSLHTDITTLSENIAMDLPIYPDLIVEENNTIYFIGVKSKATVDVIARLNLLRDFCLKSKFPKEIQLVIAAKSFPEREKRLMDQLDITMVKLPWSIKLATEKQSKPSNHRITSAKSWKIVSRLLKEKKTSIRQLAIGEDISYGWAHKTIQALIQQNIVKKENNRVSISNVDKLLNGIAWERPLTNLKSCEIQIPFSESMHAAREITRAFSMQHNIPVGFTSYTAAALYAGYSVRNDAVYLYLNDEYIDYFRELFESSPANSIKAIIYRPDREVFQNTLEIEGVRIVSTSQALLDLAGMGYSAMDITKAMVAKYDLL</sequence>
<dbReference type="Proteomes" id="UP000267921">
    <property type="component" value="Unassembled WGS sequence"/>
</dbReference>
<evidence type="ECO:0000313" key="2">
    <source>
        <dbReference type="EMBL" id="RNI08456.1"/>
    </source>
</evidence>
<protein>
    <recommendedName>
        <fullName evidence="7">Transcriptional regulator</fullName>
    </recommendedName>
</protein>
<dbReference type="KEGG" id="mhaz:BHR79_02955"/>
<organism evidence="1 4">
    <name type="scientific">Methanohalophilus halophilus</name>
    <dbReference type="NCBI Taxonomy" id="2177"/>
    <lineage>
        <taxon>Archaea</taxon>
        <taxon>Methanobacteriati</taxon>
        <taxon>Methanobacteriota</taxon>
        <taxon>Stenosarchaea group</taxon>
        <taxon>Methanomicrobia</taxon>
        <taxon>Methanosarcinales</taxon>
        <taxon>Methanosarcinaceae</taxon>
        <taxon>Methanohalophilus</taxon>
    </lineage>
</organism>
<dbReference type="STRING" id="2177.BHR79_02955"/>
<dbReference type="Proteomes" id="UP000186879">
    <property type="component" value="Chromosome"/>
</dbReference>
<dbReference type="OrthoDB" id="146811at2157"/>
<proteinExistence type="predicted"/>
<gene>
    <name evidence="1" type="ORF">BHR79_02955</name>
    <name evidence="2" type="ORF">EFE40_07925</name>
    <name evidence="3" type="ORF">SAMN04515625_0420</name>
</gene>
<evidence type="ECO:0000313" key="5">
    <source>
        <dbReference type="Proteomes" id="UP000198669"/>
    </source>
</evidence>
<dbReference type="Proteomes" id="UP000198669">
    <property type="component" value="Unassembled WGS sequence"/>
</dbReference>
<evidence type="ECO:0000313" key="3">
    <source>
        <dbReference type="EMBL" id="SDW13980.1"/>
    </source>
</evidence>
<evidence type="ECO:0008006" key="7">
    <source>
        <dbReference type="Google" id="ProtNLM"/>
    </source>
</evidence>